<sequence>MDTISLNIGIIGNNSFNLEDLAKGVNNIHSPYGYTYCDFIKLNSNYEFNIKVSYPRFFKGINAFLLENPLLCKEVNLHLVDSLEKILSFFNYTIRNISLIRVDIPFTYYMEDHLNFDKYFNVFRILSHVYYNTRISSTISPNVKGIIDMLSTNIETVTFTSARGSGGNKEITIYNQYLNIERKTSSPSQFDEYMNLYPNLKRRIRIEVSKRINRGYFSSDNFASFDILGAYGEQCKDFLMKYLFNKKQLEIVHNLFYQELDNSFKRYVSTYGRINYTNWLHINKELLIDYGIIRNVLASNIHNQKTLESAITVVRKELSNLALLNVFSVIEDIKDTIKNYKFSIDNSEVIESVQVIKE</sequence>
<dbReference type="AlphaFoldDB" id="A0A323U259"/>
<proteinExistence type="predicted"/>
<name>A0A323U259_FUSNU</name>
<organism evidence="1">
    <name type="scientific">Fusobacterium nucleatum</name>
    <dbReference type="NCBI Taxonomy" id="851"/>
    <lineage>
        <taxon>Bacteria</taxon>
        <taxon>Fusobacteriati</taxon>
        <taxon>Fusobacteriota</taxon>
        <taxon>Fusobacteriia</taxon>
        <taxon>Fusobacteriales</taxon>
        <taxon>Fusobacteriaceae</taxon>
        <taxon>Fusobacterium</taxon>
    </lineage>
</organism>
<gene>
    <name evidence="1" type="ORF">DNF10_01260</name>
</gene>
<reference evidence="1" key="1">
    <citation type="submission" date="2018-06" db="EMBL/GenBank/DDBJ databases">
        <title>Sequence of the Fusobacterium nucleatum str. 12230 genome.</title>
        <authorList>
            <person name="Navarre W."/>
        </authorList>
    </citation>
    <scope>NUCLEOTIDE SEQUENCE [LARGE SCALE GENOMIC DNA]</scope>
    <source>
        <strain evidence="1">12230</strain>
    </source>
</reference>
<evidence type="ECO:0000313" key="1">
    <source>
        <dbReference type="EMBL" id="PZA05500.1"/>
    </source>
</evidence>
<comment type="caution">
    <text evidence="1">The sequence shown here is derived from an EMBL/GenBank/DDBJ whole genome shotgun (WGS) entry which is preliminary data.</text>
</comment>
<accession>A0A323U259</accession>
<dbReference type="EMBL" id="QKOC01000001">
    <property type="protein sequence ID" value="PZA05500.1"/>
    <property type="molecule type" value="Genomic_DNA"/>
</dbReference>
<protein>
    <submittedName>
        <fullName evidence="1">Uncharacterized protein</fullName>
    </submittedName>
</protein>